<dbReference type="PIRSF" id="PIRSF002401">
    <property type="entry name" value="GTP_bd_Obg/CgtA"/>
    <property type="match status" value="1"/>
</dbReference>
<evidence type="ECO:0000259" key="7">
    <source>
        <dbReference type="PROSITE" id="PS51710"/>
    </source>
</evidence>
<keyword evidence="5" id="KW-0342">GTP-binding</keyword>
<dbReference type="PRINTS" id="PR00326">
    <property type="entry name" value="GTP1OBG"/>
</dbReference>
<evidence type="ECO:0000256" key="6">
    <source>
        <dbReference type="ARBA" id="ARBA00023242"/>
    </source>
</evidence>
<dbReference type="GO" id="GO:0000287">
    <property type="term" value="F:magnesium ion binding"/>
    <property type="evidence" value="ECO:0007669"/>
    <property type="project" value="InterPro"/>
</dbReference>
<evidence type="ECO:0000313" key="10">
    <source>
        <dbReference type="Proteomes" id="UP000192578"/>
    </source>
</evidence>
<evidence type="ECO:0000256" key="1">
    <source>
        <dbReference type="ARBA" id="ARBA00004604"/>
    </source>
</evidence>
<sequence>MAVKGVPGSDVTMYVPLGISVTSDTGQPLGDINTAEDKICVARGGAGGGPKEQFRGQIGERRHLRLDLKVLADIGLVGFPNAGKSTMLSVMSEATPRIASYPFTTIEPELGIMQYLDYRQISMADLPGLIEGASQNVGLGHRFLRHVERTRLLLFVIDVNGFQLSPMHPHRTAFETLVLLNKELELYKESLIDKPALLAVNKMDLPGAREKYDVFAKQIQNYEEATNALEESLRPK</sequence>
<dbReference type="InterPro" id="IPR014100">
    <property type="entry name" value="GTP-bd_Obg/CgtA"/>
</dbReference>
<accession>A0A9X6RQA9</accession>
<dbReference type="OrthoDB" id="347018at2759"/>
<dbReference type="SUPFAM" id="SSF52540">
    <property type="entry name" value="P-loop containing nucleoside triphosphate hydrolases"/>
    <property type="match status" value="1"/>
</dbReference>
<name>A0A9X6RQA9_HYPEX</name>
<dbReference type="InterPro" id="IPR045086">
    <property type="entry name" value="OBG_GTPase"/>
</dbReference>
<dbReference type="InterPro" id="IPR027417">
    <property type="entry name" value="P-loop_NTPase"/>
</dbReference>
<organism evidence="9 10">
    <name type="scientific">Hypsibius exemplaris</name>
    <name type="common">Freshwater tardigrade</name>
    <dbReference type="NCBI Taxonomy" id="2072580"/>
    <lineage>
        <taxon>Eukaryota</taxon>
        <taxon>Metazoa</taxon>
        <taxon>Ecdysozoa</taxon>
        <taxon>Tardigrada</taxon>
        <taxon>Eutardigrada</taxon>
        <taxon>Parachela</taxon>
        <taxon>Hypsibioidea</taxon>
        <taxon>Hypsibiidae</taxon>
        <taxon>Hypsibius</taxon>
    </lineage>
</organism>
<dbReference type="InterPro" id="IPR031167">
    <property type="entry name" value="G_OBG"/>
</dbReference>
<evidence type="ECO:0000256" key="3">
    <source>
        <dbReference type="ARBA" id="ARBA00022517"/>
    </source>
</evidence>
<keyword evidence="10" id="KW-1185">Reference proteome</keyword>
<dbReference type="GO" id="GO:0042254">
    <property type="term" value="P:ribosome biogenesis"/>
    <property type="evidence" value="ECO:0007669"/>
    <property type="project" value="UniProtKB-UniRule"/>
</dbReference>
<dbReference type="CDD" id="cd01898">
    <property type="entry name" value="Obg"/>
    <property type="match status" value="1"/>
</dbReference>
<dbReference type="Proteomes" id="UP000192578">
    <property type="component" value="Unassembled WGS sequence"/>
</dbReference>
<dbReference type="Gene3D" id="3.40.50.300">
    <property type="entry name" value="P-loop containing nucleotide triphosphate hydrolases"/>
    <property type="match status" value="1"/>
</dbReference>
<dbReference type="InterPro" id="IPR006169">
    <property type="entry name" value="GTP1_OBG_dom"/>
</dbReference>
<dbReference type="GO" id="GO:0005525">
    <property type="term" value="F:GTP binding"/>
    <property type="evidence" value="ECO:0007669"/>
    <property type="project" value="UniProtKB-KW"/>
</dbReference>
<evidence type="ECO:0000259" key="8">
    <source>
        <dbReference type="PROSITE" id="PS51883"/>
    </source>
</evidence>
<evidence type="ECO:0000256" key="5">
    <source>
        <dbReference type="ARBA" id="ARBA00023134"/>
    </source>
</evidence>
<dbReference type="PROSITE" id="PS51710">
    <property type="entry name" value="G_OBG"/>
    <property type="match status" value="1"/>
</dbReference>
<dbReference type="PANTHER" id="PTHR11702:SF43">
    <property type="entry name" value="GTP-BINDING PROTEIN 10"/>
    <property type="match status" value="1"/>
</dbReference>
<dbReference type="AlphaFoldDB" id="A0A9X6RQA9"/>
<dbReference type="Pfam" id="PF01926">
    <property type="entry name" value="MMR_HSR1"/>
    <property type="match status" value="1"/>
</dbReference>
<keyword evidence="6" id="KW-0539">Nucleus</keyword>
<feature type="domain" description="OBG-type G" evidence="7">
    <location>
        <begin position="72"/>
        <end position="236"/>
    </location>
</feature>
<feature type="domain" description="Obg" evidence="8">
    <location>
        <begin position="1"/>
        <end position="71"/>
    </location>
</feature>
<protein>
    <submittedName>
        <fullName evidence="9">GTP-binding protein 10</fullName>
    </submittedName>
</protein>
<comment type="subcellular location">
    <subcellularLocation>
        <location evidence="1">Nucleus</location>
        <location evidence="1">Nucleolus</location>
    </subcellularLocation>
</comment>
<evidence type="ECO:0000256" key="4">
    <source>
        <dbReference type="ARBA" id="ARBA00022741"/>
    </source>
</evidence>
<dbReference type="GO" id="GO:0003924">
    <property type="term" value="F:GTPase activity"/>
    <property type="evidence" value="ECO:0007669"/>
    <property type="project" value="InterPro"/>
</dbReference>
<dbReference type="GO" id="GO:0005739">
    <property type="term" value="C:mitochondrion"/>
    <property type="evidence" value="ECO:0007669"/>
    <property type="project" value="TreeGrafter"/>
</dbReference>
<dbReference type="PANTHER" id="PTHR11702">
    <property type="entry name" value="DEVELOPMENTALLY REGULATED GTP-BINDING PROTEIN-RELATED"/>
    <property type="match status" value="1"/>
</dbReference>
<evidence type="ECO:0000313" key="9">
    <source>
        <dbReference type="EMBL" id="OWA55671.1"/>
    </source>
</evidence>
<keyword evidence="4" id="KW-0547">Nucleotide-binding</keyword>
<keyword evidence="3" id="KW-0690">Ribosome biogenesis</keyword>
<dbReference type="InterPro" id="IPR036726">
    <property type="entry name" value="GTP1_OBG_dom_sf"/>
</dbReference>
<gene>
    <name evidence="9" type="ORF">BV898_20059</name>
</gene>
<dbReference type="Pfam" id="PF01018">
    <property type="entry name" value="GTP1_OBG"/>
    <property type="match status" value="1"/>
</dbReference>
<proteinExistence type="inferred from homology"/>
<comment type="caution">
    <text evidence="9">The sequence shown here is derived from an EMBL/GenBank/DDBJ whole genome shotgun (WGS) entry which is preliminary data.</text>
</comment>
<dbReference type="InterPro" id="IPR006073">
    <property type="entry name" value="GTP-bd"/>
</dbReference>
<dbReference type="SUPFAM" id="SSF82051">
    <property type="entry name" value="Obg GTP-binding protein N-terminal domain"/>
    <property type="match status" value="1"/>
</dbReference>
<feature type="non-terminal residue" evidence="9">
    <location>
        <position position="1"/>
    </location>
</feature>
<dbReference type="EMBL" id="MTYJ01001222">
    <property type="protein sequence ID" value="OWA55671.1"/>
    <property type="molecule type" value="Genomic_DNA"/>
</dbReference>
<comment type="similarity">
    <text evidence="2">Belongs to the TRAFAC class OBG-HflX-like GTPase superfamily. OBG GTPase family.</text>
</comment>
<dbReference type="GO" id="GO:0005730">
    <property type="term" value="C:nucleolus"/>
    <property type="evidence" value="ECO:0007669"/>
    <property type="project" value="UniProtKB-SubCell"/>
</dbReference>
<dbReference type="PROSITE" id="PS51883">
    <property type="entry name" value="OBG"/>
    <property type="match status" value="1"/>
</dbReference>
<reference evidence="10" key="1">
    <citation type="submission" date="2017-01" db="EMBL/GenBank/DDBJ databases">
        <title>Comparative genomics of anhydrobiosis in the tardigrade Hypsibius dujardini.</title>
        <authorList>
            <person name="Yoshida Y."/>
            <person name="Koutsovoulos G."/>
            <person name="Laetsch D."/>
            <person name="Stevens L."/>
            <person name="Kumar S."/>
            <person name="Horikawa D."/>
            <person name="Ishino K."/>
            <person name="Komine S."/>
            <person name="Tomita M."/>
            <person name="Blaxter M."/>
            <person name="Arakawa K."/>
        </authorList>
    </citation>
    <scope>NUCLEOTIDE SEQUENCE [LARGE SCALE GENOMIC DNA]</scope>
    <source>
        <strain evidence="10">Z151</strain>
    </source>
</reference>
<dbReference type="Gene3D" id="2.70.210.12">
    <property type="entry name" value="GTP1/OBG domain"/>
    <property type="match status" value="1"/>
</dbReference>
<evidence type="ECO:0000256" key="2">
    <source>
        <dbReference type="ARBA" id="ARBA00007699"/>
    </source>
</evidence>